<dbReference type="OrthoDB" id="6434562at2759"/>
<name>A0A8X6MWI9_NEPPI</name>
<gene>
    <name evidence="2" type="primary">AVEN_37530_1</name>
    <name evidence="2" type="ORF">NPIL_438761</name>
</gene>
<keyword evidence="1" id="KW-0472">Membrane</keyword>
<dbReference type="InterPro" id="IPR008042">
    <property type="entry name" value="Retrotrans_Pao"/>
</dbReference>
<sequence>MDDILSGKSTLEGAKKLQTKISQLLLRGGFEPHKWISNSPEFLKDLSASSYVPDKEFPDEPVKTLEKLWNPNMDCHTYKVNINDKKDVLSQIARLYDLLGLIGLIITKAKIFIQALWK</sequence>
<reference evidence="2" key="1">
    <citation type="submission" date="2020-08" db="EMBL/GenBank/DDBJ databases">
        <title>Multicomponent nature underlies the extraordinary mechanical properties of spider dragline silk.</title>
        <authorList>
            <person name="Kono N."/>
            <person name="Nakamura H."/>
            <person name="Mori M."/>
            <person name="Yoshida Y."/>
            <person name="Ohtoshi R."/>
            <person name="Malay A.D."/>
            <person name="Moran D.A.P."/>
            <person name="Tomita M."/>
            <person name="Numata K."/>
            <person name="Arakawa K."/>
        </authorList>
    </citation>
    <scope>NUCLEOTIDE SEQUENCE</scope>
</reference>
<organism evidence="2 3">
    <name type="scientific">Nephila pilipes</name>
    <name type="common">Giant wood spider</name>
    <name type="synonym">Nephila maculata</name>
    <dbReference type="NCBI Taxonomy" id="299642"/>
    <lineage>
        <taxon>Eukaryota</taxon>
        <taxon>Metazoa</taxon>
        <taxon>Ecdysozoa</taxon>
        <taxon>Arthropoda</taxon>
        <taxon>Chelicerata</taxon>
        <taxon>Arachnida</taxon>
        <taxon>Araneae</taxon>
        <taxon>Araneomorphae</taxon>
        <taxon>Entelegynae</taxon>
        <taxon>Araneoidea</taxon>
        <taxon>Nephilidae</taxon>
        <taxon>Nephila</taxon>
    </lineage>
</organism>
<dbReference type="AlphaFoldDB" id="A0A8X6MWI9"/>
<keyword evidence="3" id="KW-1185">Reference proteome</keyword>
<evidence type="ECO:0000313" key="2">
    <source>
        <dbReference type="EMBL" id="GFS81587.1"/>
    </source>
</evidence>
<keyword evidence="1" id="KW-0812">Transmembrane</keyword>
<protein>
    <submittedName>
        <fullName evidence="2">Integrase catalytic domain-containing protein</fullName>
    </submittedName>
</protein>
<evidence type="ECO:0000256" key="1">
    <source>
        <dbReference type="SAM" id="Phobius"/>
    </source>
</evidence>
<dbReference type="Proteomes" id="UP000887013">
    <property type="component" value="Unassembled WGS sequence"/>
</dbReference>
<proteinExistence type="predicted"/>
<dbReference type="Pfam" id="PF05380">
    <property type="entry name" value="Peptidase_A17"/>
    <property type="match status" value="1"/>
</dbReference>
<feature type="transmembrane region" description="Helical" evidence="1">
    <location>
        <begin position="95"/>
        <end position="117"/>
    </location>
</feature>
<evidence type="ECO:0000313" key="3">
    <source>
        <dbReference type="Proteomes" id="UP000887013"/>
    </source>
</evidence>
<keyword evidence="1" id="KW-1133">Transmembrane helix</keyword>
<dbReference type="EMBL" id="BMAW01051633">
    <property type="protein sequence ID" value="GFS81587.1"/>
    <property type="molecule type" value="Genomic_DNA"/>
</dbReference>
<comment type="caution">
    <text evidence="2">The sequence shown here is derived from an EMBL/GenBank/DDBJ whole genome shotgun (WGS) entry which is preliminary data.</text>
</comment>
<accession>A0A8X6MWI9</accession>
<dbReference type="PANTHER" id="PTHR47331">
    <property type="entry name" value="PHD-TYPE DOMAIN-CONTAINING PROTEIN"/>
    <property type="match status" value="1"/>
</dbReference>